<protein>
    <submittedName>
        <fullName evidence="4">Alpha/beta hydrolase fold protein</fullName>
    </submittedName>
</protein>
<organism evidence="4 5">
    <name type="scientific">Nitratidesulfovibrio vulgaris (strain DP4)</name>
    <name type="common">Desulfovibrio vulgaris</name>
    <dbReference type="NCBI Taxonomy" id="391774"/>
    <lineage>
        <taxon>Bacteria</taxon>
        <taxon>Pseudomonadati</taxon>
        <taxon>Thermodesulfobacteriota</taxon>
        <taxon>Desulfovibrionia</taxon>
        <taxon>Desulfovibrionales</taxon>
        <taxon>Desulfovibrionaceae</taxon>
        <taxon>Nitratidesulfovibrio</taxon>
    </lineage>
</organism>
<feature type="domain" description="AB hydrolase-1" evidence="3">
    <location>
        <begin position="69"/>
        <end position="302"/>
    </location>
</feature>
<accession>A0A0H3A793</accession>
<keyword evidence="4" id="KW-0378">Hydrolase</keyword>
<dbReference type="KEGG" id="dvl:Dvul_1008"/>
<feature type="active site" description="Charge relay system" evidence="2">
    <location>
        <position position="143"/>
    </location>
</feature>
<evidence type="ECO:0000256" key="1">
    <source>
        <dbReference type="ARBA" id="ARBA00010884"/>
    </source>
</evidence>
<dbReference type="HOGENOM" id="CLU_032487_0_0_7"/>
<dbReference type="InterPro" id="IPR012020">
    <property type="entry name" value="ABHD4"/>
</dbReference>
<evidence type="ECO:0000256" key="2">
    <source>
        <dbReference type="PIRSR" id="PIRSR005211-1"/>
    </source>
</evidence>
<dbReference type="SUPFAM" id="SSF53474">
    <property type="entry name" value="alpha/beta-Hydrolases"/>
    <property type="match status" value="1"/>
</dbReference>
<proteinExistence type="inferred from homology"/>
<dbReference type="InterPro" id="IPR050960">
    <property type="entry name" value="AB_hydrolase_4_sf"/>
</dbReference>
<comment type="similarity">
    <text evidence="1">Belongs to the AB hydrolase superfamily. AB hydrolase 4 family.</text>
</comment>
<gene>
    <name evidence="4" type="ordered locus">Dvul_1008</name>
</gene>
<dbReference type="InterPro" id="IPR000073">
    <property type="entry name" value="AB_hydrolase_1"/>
</dbReference>
<dbReference type="GO" id="GO:0047372">
    <property type="term" value="F:monoacylglycerol lipase activity"/>
    <property type="evidence" value="ECO:0007669"/>
    <property type="project" value="TreeGrafter"/>
</dbReference>
<dbReference type="PANTHER" id="PTHR10794">
    <property type="entry name" value="ABHYDROLASE DOMAIN-CONTAINING PROTEIN"/>
    <property type="match status" value="1"/>
</dbReference>
<evidence type="ECO:0000313" key="4">
    <source>
        <dbReference type="EMBL" id="ABM28028.1"/>
    </source>
</evidence>
<dbReference type="PANTHER" id="PTHR10794:SF94">
    <property type="entry name" value="ESTERASE YHET-RELATED"/>
    <property type="match status" value="1"/>
</dbReference>
<name>A0A0H3A793_NITV4</name>
<dbReference type="GO" id="GO:0034338">
    <property type="term" value="F:short-chain carboxylesterase activity"/>
    <property type="evidence" value="ECO:0007669"/>
    <property type="project" value="TreeGrafter"/>
</dbReference>
<feature type="active site" description="Charge relay system" evidence="2">
    <location>
        <position position="270"/>
    </location>
</feature>
<evidence type="ECO:0000313" key="5">
    <source>
        <dbReference type="Proteomes" id="UP000009173"/>
    </source>
</evidence>
<dbReference type="AlphaFoldDB" id="A0A0H3A793"/>
<dbReference type="EMBL" id="CP000527">
    <property type="protein sequence ID" value="ABM28028.1"/>
    <property type="molecule type" value="Genomic_DNA"/>
</dbReference>
<dbReference type="RefSeq" id="WP_011791985.1">
    <property type="nucleotide sequence ID" value="NC_008751.1"/>
</dbReference>
<sequence length="325" mass="35847">MPLLPSSYRCPPLLHNPHVQTMFPVLFRPHPEISYRRIRIETEDGDFFNLDTLTARPDGQRGDRVAIVSHGLEGDTGRKYMTGMARALLESGWDVAARNFRGCGGEDNRLLPMYHSGQTIDVAAAVAWCVAQGYGRVVLVGFSMGGNQTLKYLGEDAASVPSQVTGAAVFSVPCDLVGAAAVLDRPSNAVYMAYFMRMLRPKMRLKAQRFPGEVDVSGLETMRTFREFDERFTAPLHGFSSALDYWTRASCAPHLAAIRVPTLVVNALDDPFLSPSCFPWDEAATNDALTLEVPLHGGHVGFVSMNRHNRYWAESRAVSFFSGLA</sequence>
<feature type="active site" description="Charge relay system" evidence="2">
    <location>
        <position position="299"/>
    </location>
</feature>
<dbReference type="Proteomes" id="UP000009173">
    <property type="component" value="Chromosome"/>
</dbReference>
<dbReference type="Pfam" id="PF00561">
    <property type="entry name" value="Abhydrolase_1"/>
    <property type="match status" value="1"/>
</dbReference>
<dbReference type="ESTHER" id="desvv-a1vc62">
    <property type="family name" value="abh_upf0017"/>
</dbReference>
<dbReference type="InterPro" id="IPR029058">
    <property type="entry name" value="AB_hydrolase_fold"/>
</dbReference>
<evidence type="ECO:0000259" key="3">
    <source>
        <dbReference type="Pfam" id="PF00561"/>
    </source>
</evidence>
<dbReference type="PIRSF" id="PIRSF005211">
    <property type="entry name" value="Ab_hydro_YheT"/>
    <property type="match status" value="1"/>
</dbReference>
<reference evidence="5" key="1">
    <citation type="journal article" date="2009" name="Environ. Microbiol.">
        <title>Contribution of mobile genetic elements to Desulfovibrio vulgaris genome plasticity.</title>
        <authorList>
            <person name="Walker C.B."/>
            <person name="Stolyar S."/>
            <person name="Chivian D."/>
            <person name="Pinel N."/>
            <person name="Gabster J.A."/>
            <person name="Dehal P.S."/>
            <person name="He Z."/>
            <person name="Yang Z.K."/>
            <person name="Yen H.C."/>
            <person name="Zhou J."/>
            <person name="Wall J.D."/>
            <person name="Hazen T.C."/>
            <person name="Arkin A.P."/>
            <person name="Stahl D.A."/>
        </authorList>
    </citation>
    <scope>NUCLEOTIDE SEQUENCE [LARGE SCALE GENOMIC DNA]</scope>
    <source>
        <strain evidence="5">DP4</strain>
    </source>
</reference>
<dbReference type="Gene3D" id="3.40.50.1820">
    <property type="entry name" value="alpha/beta hydrolase"/>
    <property type="match status" value="1"/>
</dbReference>